<feature type="transmembrane region" description="Helical" evidence="10">
    <location>
        <begin position="137"/>
        <end position="157"/>
    </location>
</feature>
<keyword evidence="8 10" id="KW-0472">Membrane</keyword>
<evidence type="ECO:0000256" key="8">
    <source>
        <dbReference type="ARBA" id="ARBA00023136"/>
    </source>
</evidence>
<keyword evidence="6 10" id="KW-1133">Transmembrane helix</keyword>
<dbReference type="InterPro" id="IPR002076">
    <property type="entry name" value="ELO_fam"/>
</dbReference>
<dbReference type="Pfam" id="PF01151">
    <property type="entry name" value="ELO"/>
    <property type="match status" value="1"/>
</dbReference>
<dbReference type="InterPro" id="IPR030457">
    <property type="entry name" value="ELO_CS"/>
</dbReference>
<dbReference type="GO" id="GO:0030148">
    <property type="term" value="P:sphingolipid biosynthetic process"/>
    <property type="evidence" value="ECO:0007669"/>
    <property type="project" value="TreeGrafter"/>
</dbReference>
<proteinExistence type="inferred from homology"/>
<evidence type="ECO:0000256" key="5">
    <source>
        <dbReference type="ARBA" id="ARBA00022832"/>
    </source>
</evidence>
<keyword evidence="3 10" id="KW-0808">Transferase</keyword>
<dbReference type="Proteomes" id="UP000827092">
    <property type="component" value="Unassembled WGS sequence"/>
</dbReference>
<dbReference type="PANTHER" id="PTHR11157:SF126">
    <property type="entry name" value="ELONGATION OF VERY LONG CHAIN FATTY ACIDS PROTEIN"/>
    <property type="match status" value="1"/>
</dbReference>
<evidence type="ECO:0000256" key="4">
    <source>
        <dbReference type="ARBA" id="ARBA00022692"/>
    </source>
</evidence>
<feature type="transmembrane region" description="Helical" evidence="10">
    <location>
        <begin position="207"/>
        <end position="225"/>
    </location>
</feature>
<evidence type="ECO:0000256" key="7">
    <source>
        <dbReference type="ARBA" id="ARBA00023098"/>
    </source>
</evidence>
<feature type="transmembrane region" description="Helical" evidence="10">
    <location>
        <begin position="24"/>
        <end position="46"/>
    </location>
</feature>
<sequence length="259" mass="31039">MFPWYCPSNKILQLSFPDIRQKFLIRYPSVSIAIVIAYILFVKWIGPAIMANRKPFELKYLMIVYDFGQVLVNMYLTYSLFRFAVEMWPYRCMVKNHPLLPLFMERILKIAWHVYLDKFADLIDTCMFVLRKKDKQISFLHVFHHALMCVLLCWGISNIETYAMGYYIGFTFSINTTVHVIVYFYYGLAAFGPHMLKYLWWKKYLTIFQMVQFTLVLMYMIYGFSSGCEEVGITEIIFCIYIVVIYALFIDFYKKYKDE</sequence>
<dbReference type="GO" id="GO:0042761">
    <property type="term" value="P:very long-chain fatty acid biosynthetic process"/>
    <property type="evidence" value="ECO:0007669"/>
    <property type="project" value="TreeGrafter"/>
</dbReference>
<organism evidence="11 12">
    <name type="scientific">Oedothorax gibbosus</name>
    <dbReference type="NCBI Taxonomy" id="931172"/>
    <lineage>
        <taxon>Eukaryota</taxon>
        <taxon>Metazoa</taxon>
        <taxon>Ecdysozoa</taxon>
        <taxon>Arthropoda</taxon>
        <taxon>Chelicerata</taxon>
        <taxon>Arachnida</taxon>
        <taxon>Araneae</taxon>
        <taxon>Araneomorphae</taxon>
        <taxon>Entelegynae</taxon>
        <taxon>Araneoidea</taxon>
        <taxon>Linyphiidae</taxon>
        <taxon>Erigoninae</taxon>
        <taxon>Oedothorax</taxon>
    </lineage>
</organism>
<accession>A0AAV6VG34</accession>
<keyword evidence="7 10" id="KW-0443">Lipid metabolism</keyword>
<evidence type="ECO:0000256" key="1">
    <source>
        <dbReference type="ARBA" id="ARBA00004141"/>
    </source>
</evidence>
<gene>
    <name evidence="11" type="ORF">JTE90_029618</name>
</gene>
<dbReference type="EMBL" id="JAFNEN010000094">
    <property type="protein sequence ID" value="KAG8195038.1"/>
    <property type="molecule type" value="Genomic_DNA"/>
</dbReference>
<evidence type="ECO:0000256" key="2">
    <source>
        <dbReference type="ARBA" id="ARBA00022516"/>
    </source>
</evidence>
<dbReference type="PANTHER" id="PTHR11157">
    <property type="entry name" value="FATTY ACID ACYL TRANSFERASE-RELATED"/>
    <property type="match status" value="1"/>
</dbReference>
<comment type="similarity">
    <text evidence="10">Belongs to the ELO family.</text>
</comment>
<name>A0AAV6VG34_9ARAC</name>
<evidence type="ECO:0000313" key="11">
    <source>
        <dbReference type="EMBL" id="KAG8195038.1"/>
    </source>
</evidence>
<evidence type="ECO:0000313" key="12">
    <source>
        <dbReference type="Proteomes" id="UP000827092"/>
    </source>
</evidence>
<comment type="caution">
    <text evidence="11">The sequence shown here is derived from an EMBL/GenBank/DDBJ whole genome shotgun (WGS) entry which is preliminary data.</text>
</comment>
<dbReference type="PROSITE" id="PS01188">
    <property type="entry name" value="ELO"/>
    <property type="match status" value="1"/>
</dbReference>
<evidence type="ECO:0000256" key="3">
    <source>
        <dbReference type="ARBA" id="ARBA00022679"/>
    </source>
</evidence>
<dbReference type="AlphaFoldDB" id="A0AAV6VG34"/>
<reference evidence="11 12" key="1">
    <citation type="journal article" date="2022" name="Nat. Ecol. Evol.">
        <title>A masculinizing supergene underlies an exaggerated male reproductive morph in a spider.</title>
        <authorList>
            <person name="Hendrickx F."/>
            <person name="De Corte Z."/>
            <person name="Sonet G."/>
            <person name="Van Belleghem S.M."/>
            <person name="Kostlbacher S."/>
            <person name="Vangestel C."/>
        </authorList>
    </citation>
    <scope>NUCLEOTIDE SEQUENCE [LARGE SCALE GENOMIC DNA]</scope>
    <source>
        <strain evidence="11">W744_W776</strain>
    </source>
</reference>
<dbReference type="GO" id="GO:0019367">
    <property type="term" value="P:fatty acid elongation, saturated fatty acid"/>
    <property type="evidence" value="ECO:0007669"/>
    <property type="project" value="TreeGrafter"/>
</dbReference>
<feature type="transmembrane region" description="Helical" evidence="10">
    <location>
        <begin position="58"/>
        <end position="78"/>
    </location>
</feature>
<evidence type="ECO:0000256" key="6">
    <source>
        <dbReference type="ARBA" id="ARBA00022989"/>
    </source>
</evidence>
<dbReference type="GO" id="GO:0009922">
    <property type="term" value="F:fatty acid elongase activity"/>
    <property type="evidence" value="ECO:0007669"/>
    <property type="project" value="UniProtKB-EC"/>
</dbReference>
<keyword evidence="12" id="KW-1185">Reference proteome</keyword>
<dbReference type="GO" id="GO:0034625">
    <property type="term" value="P:fatty acid elongation, monounsaturated fatty acid"/>
    <property type="evidence" value="ECO:0007669"/>
    <property type="project" value="TreeGrafter"/>
</dbReference>
<comment type="subcellular location">
    <subcellularLocation>
        <location evidence="1">Membrane</location>
        <topology evidence="1">Multi-pass membrane protein</topology>
    </subcellularLocation>
</comment>
<keyword evidence="5 10" id="KW-0276">Fatty acid metabolism</keyword>
<keyword evidence="2 10" id="KW-0444">Lipid biosynthesis</keyword>
<feature type="transmembrane region" description="Helical" evidence="10">
    <location>
        <begin position="231"/>
        <end position="253"/>
    </location>
</feature>
<keyword evidence="9 10" id="KW-0275">Fatty acid biosynthesis</keyword>
<dbReference type="GO" id="GO:0034626">
    <property type="term" value="P:fatty acid elongation, polyunsaturated fatty acid"/>
    <property type="evidence" value="ECO:0007669"/>
    <property type="project" value="TreeGrafter"/>
</dbReference>
<dbReference type="GO" id="GO:0005789">
    <property type="term" value="C:endoplasmic reticulum membrane"/>
    <property type="evidence" value="ECO:0007669"/>
    <property type="project" value="TreeGrafter"/>
</dbReference>
<feature type="transmembrane region" description="Helical" evidence="10">
    <location>
        <begin position="163"/>
        <end position="186"/>
    </location>
</feature>
<comment type="catalytic activity">
    <reaction evidence="10">
        <text>a very-long-chain acyl-CoA + malonyl-CoA + H(+) = a very-long-chain 3-oxoacyl-CoA + CO2 + CoA</text>
        <dbReference type="Rhea" id="RHEA:32727"/>
        <dbReference type="ChEBI" id="CHEBI:15378"/>
        <dbReference type="ChEBI" id="CHEBI:16526"/>
        <dbReference type="ChEBI" id="CHEBI:57287"/>
        <dbReference type="ChEBI" id="CHEBI:57384"/>
        <dbReference type="ChEBI" id="CHEBI:90725"/>
        <dbReference type="ChEBI" id="CHEBI:90736"/>
        <dbReference type="EC" id="2.3.1.199"/>
    </reaction>
</comment>
<evidence type="ECO:0000256" key="10">
    <source>
        <dbReference type="RuleBase" id="RU361115"/>
    </source>
</evidence>
<protein>
    <recommendedName>
        <fullName evidence="10">Elongation of very long chain fatty acids protein</fullName>
        <ecNumber evidence="10">2.3.1.199</ecNumber>
    </recommendedName>
    <alternativeName>
        <fullName evidence="10">Very-long-chain 3-oxoacyl-CoA synthase</fullName>
    </alternativeName>
</protein>
<keyword evidence="4 10" id="KW-0812">Transmembrane</keyword>
<dbReference type="EC" id="2.3.1.199" evidence="10"/>
<evidence type="ECO:0000256" key="9">
    <source>
        <dbReference type="ARBA" id="ARBA00023160"/>
    </source>
</evidence>